<evidence type="ECO:0000313" key="2">
    <source>
        <dbReference type="Proteomes" id="UP000796880"/>
    </source>
</evidence>
<proteinExistence type="predicted"/>
<name>A0A8K0MPD5_9ROSA</name>
<reference evidence="1" key="1">
    <citation type="submission" date="2020-03" db="EMBL/GenBank/DDBJ databases">
        <title>A high-quality chromosome-level genome assembly of a woody plant with both climbing and erect habits, Rhamnella rubrinervis.</title>
        <authorList>
            <person name="Lu Z."/>
            <person name="Yang Y."/>
            <person name="Zhu X."/>
            <person name="Sun Y."/>
        </authorList>
    </citation>
    <scope>NUCLEOTIDE SEQUENCE</scope>
    <source>
        <strain evidence="1">BYM</strain>
        <tissue evidence="1">Leaf</tissue>
    </source>
</reference>
<gene>
    <name evidence="1" type="ORF">FNV43_RR04227</name>
</gene>
<dbReference type="AlphaFoldDB" id="A0A8K0MPD5"/>
<comment type="caution">
    <text evidence="1">The sequence shown here is derived from an EMBL/GenBank/DDBJ whole genome shotgun (WGS) entry which is preliminary data.</text>
</comment>
<dbReference type="EMBL" id="VOIH02000002">
    <property type="protein sequence ID" value="KAF3453786.1"/>
    <property type="molecule type" value="Genomic_DNA"/>
</dbReference>
<dbReference type="OrthoDB" id="1518629at2759"/>
<sequence length="273" mass="30994">MRDLDVVWWWGGGGHHQPICLLGPLMVRRSHRRYELVVATRTDGAHHRTTGRWWPHHQAIEGGHALMVCTTRAGLTTGRRGLTTGLSSVAPPPGSRYPWILRALNCTYTQLIDEVYKIVKVDREKYNVKMKYQYIVSYQPCAPQEINSDQDVKIFIHVVKTIMHVTPLYVEIISNVAEVYSADEKNNDTYAKITAGSGNAHISTSCAATEIGEREKKEKYVNVSDVEEAQSWKVKSLKVLFETQNRGKMYHIGKVKHNGKVKSRKHAHLGKHV</sequence>
<organism evidence="1 2">
    <name type="scientific">Rhamnella rubrinervis</name>
    <dbReference type="NCBI Taxonomy" id="2594499"/>
    <lineage>
        <taxon>Eukaryota</taxon>
        <taxon>Viridiplantae</taxon>
        <taxon>Streptophyta</taxon>
        <taxon>Embryophyta</taxon>
        <taxon>Tracheophyta</taxon>
        <taxon>Spermatophyta</taxon>
        <taxon>Magnoliopsida</taxon>
        <taxon>eudicotyledons</taxon>
        <taxon>Gunneridae</taxon>
        <taxon>Pentapetalae</taxon>
        <taxon>rosids</taxon>
        <taxon>fabids</taxon>
        <taxon>Rosales</taxon>
        <taxon>Rhamnaceae</taxon>
        <taxon>rhamnoid group</taxon>
        <taxon>Rhamneae</taxon>
        <taxon>Rhamnella</taxon>
    </lineage>
</organism>
<evidence type="ECO:0000313" key="1">
    <source>
        <dbReference type="EMBL" id="KAF3453786.1"/>
    </source>
</evidence>
<keyword evidence="2" id="KW-1185">Reference proteome</keyword>
<protein>
    <submittedName>
        <fullName evidence="1">Uncharacterized protein</fullName>
    </submittedName>
</protein>
<accession>A0A8K0MPD5</accession>
<dbReference type="Proteomes" id="UP000796880">
    <property type="component" value="Unassembled WGS sequence"/>
</dbReference>